<evidence type="ECO:0000259" key="7">
    <source>
        <dbReference type="PROSITE" id="PS50929"/>
    </source>
</evidence>
<evidence type="ECO:0000256" key="3">
    <source>
        <dbReference type="ARBA" id="ARBA00022989"/>
    </source>
</evidence>
<gene>
    <name evidence="8" type="ORF">Raf01_67130</name>
</gene>
<dbReference type="InterPro" id="IPR011527">
    <property type="entry name" value="ABC1_TM_dom"/>
</dbReference>
<feature type="transmembrane region" description="Helical" evidence="5">
    <location>
        <begin position="41"/>
        <end position="61"/>
    </location>
</feature>
<dbReference type="Pfam" id="PF00664">
    <property type="entry name" value="ABC_membrane"/>
    <property type="match status" value="1"/>
</dbReference>
<evidence type="ECO:0000256" key="1">
    <source>
        <dbReference type="ARBA" id="ARBA00004651"/>
    </source>
</evidence>
<dbReference type="PROSITE" id="PS50929">
    <property type="entry name" value="ABC_TM1F"/>
    <property type="match status" value="1"/>
</dbReference>
<dbReference type="GO" id="GO:0015421">
    <property type="term" value="F:ABC-type oligopeptide transporter activity"/>
    <property type="evidence" value="ECO:0007669"/>
    <property type="project" value="TreeGrafter"/>
</dbReference>
<evidence type="ECO:0000259" key="6">
    <source>
        <dbReference type="PROSITE" id="PS50893"/>
    </source>
</evidence>
<evidence type="ECO:0000256" key="2">
    <source>
        <dbReference type="ARBA" id="ARBA00022692"/>
    </source>
</evidence>
<organism evidence="8 9">
    <name type="scientific">Rugosimonospora africana</name>
    <dbReference type="NCBI Taxonomy" id="556532"/>
    <lineage>
        <taxon>Bacteria</taxon>
        <taxon>Bacillati</taxon>
        <taxon>Actinomycetota</taxon>
        <taxon>Actinomycetes</taxon>
        <taxon>Micromonosporales</taxon>
        <taxon>Micromonosporaceae</taxon>
        <taxon>Rugosimonospora</taxon>
    </lineage>
</organism>
<dbReference type="SUPFAM" id="SSF90123">
    <property type="entry name" value="ABC transporter transmembrane region"/>
    <property type="match status" value="1"/>
</dbReference>
<accession>A0A8J3QXW0</accession>
<feature type="domain" description="ABC transmembrane type-1" evidence="7">
    <location>
        <begin position="42"/>
        <end position="323"/>
    </location>
</feature>
<keyword evidence="9" id="KW-1185">Reference proteome</keyword>
<dbReference type="Pfam" id="PF00005">
    <property type="entry name" value="ABC_tran"/>
    <property type="match status" value="1"/>
</dbReference>
<dbReference type="InterPro" id="IPR039421">
    <property type="entry name" value="Type_1_exporter"/>
</dbReference>
<feature type="transmembrane region" description="Helical" evidence="5">
    <location>
        <begin position="296"/>
        <end position="315"/>
    </location>
</feature>
<evidence type="ECO:0000313" key="9">
    <source>
        <dbReference type="Proteomes" id="UP000642748"/>
    </source>
</evidence>
<name>A0A8J3QXW0_9ACTN</name>
<dbReference type="InterPro" id="IPR017871">
    <property type="entry name" value="ABC_transporter-like_CS"/>
</dbReference>
<evidence type="ECO:0000256" key="5">
    <source>
        <dbReference type="SAM" id="Phobius"/>
    </source>
</evidence>
<feature type="transmembrane region" description="Helical" evidence="5">
    <location>
        <begin position="163"/>
        <end position="192"/>
    </location>
</feature>
<dbReference type="Gene3D" id="1.20.1560.10">
    <property type="entry name" value="ABC transporter type 1, transmembrane domain"/>
    <property type="match status" value="1"/>
</dbReference>
<dbReference type="EMBL" id="BONZ01000068">
    <property type="protein sequence ID" value="GIH18541.1"/>
    <property type="molecule type" value="Genomic_DNA"/>
</dbReference>
<dbReference type="CDD" id="cd07346">
    <property type="entry name" value="ABC_6TM_exporters"/>
    <property type="match status" value="1"/>
</dbReference>
<keyword evidence="4 5" id="KW-0472">Membrane</keyword>
<comment type="subcellular location">
    <subcellularLocation>
        <location evidence="1">Cell membrane</location>
        <topology evidence="1">Multi-pass membrane protein</topology>
    </subcellularLocation>
</comment>
<feature type="domain" description="ABC transporter" evidence="6">
    <location>
        <begin position="332"/>
        <end position="568"/>
    </location>
</feature>
<comment type="caution">
    <text evidence="8">The sequence shown here is derived from an EMBL/GenBank/DDBJ whole genome shotgun (WGS) entry which is preliminary data.</text>
</comment>
<dbReference type="Gene3D" id="3.40.50.300">
    <property type="entry name" value="P-loop containing nucleotide triphosphate hydrolases"/>
    <property type="match status" value="1"/>
</dbReference>
<dbReference type="InterPro" id="IPR036640">
    <property type="entry name" value="ABC1_TM_sf"/>
</dbReference>
<dbReference type="SUPFAM" id="SSF52540">
    <property type="entry name" value="P-loop containing nucleoside triphosphate hydrolases"/>
    <property type="match status" value="1"/>
</dbReference>
<dbReference type="GO" id="GO:0016887">
    <property type="term" value="F:ATP hydrolysis activity"/>
    <property type="evidence" value="ECO:0007669"/>
    <property type="project" value="InterPro"/>
</dbReference>
<dbReference type="Proteomes" id="UP000642748">
    <property type="component" value="Unassembled WGS sequence"/>
</dbReference>
<dbReference type="PANTHER" id="PTHR43394">
    <property type="entry name" value="ATP-DEPENDENT PERMEASE MDL1, MITOCHONDRIAL"/>
    <property type="match status" value="1"/>
</dbReference>
<dbReference type="PROSITE" id="PS50893">
    <property type="entry name" value="ABC_TRANSPORTER_2"/>
    <property type="match status" value="1"/>
</dbReference>
<protein>
    <submittedName>
        <fullName evidence="8">ABC transporter</fullName>
    </submittedName>
</protein>
<dbReference type="AlphaFoldDB" id="A0A8J3QXW0"/>
<dbReference type="PANTHER" id="PTHR43394:SF1">
    <property type="entry name" value="ATP-BINDING CASSETTE SUB-FAMILY B MEMBER 10, MITOCHONDRIAL"/>
    <property type="match status" value="1"/>
</dbReference>
<keyword evidence="2 5" id="KW-0812">Transmembrane</keyword>
<sequence>MTLRQTVGFGMVETYPPPRLSDIRTPGRFLRWLARSQPKRILAGAFLGTTWMIGLIVPPWLLSKAVDEGLIPGDLGRLVEWVAALIGVGVLTAYLSIMRHRTMTRIRMDGAFRTVTAVNRHATVLGATLSRRVTSGEVVTIGIGDVGAVAMALTMAGPGFGGLVAYAVVVVLVFAISPLLAIIVLAGVPVLAGVVGPLLKRLNHTGTAYRQRQGVATARIVDIVGGLRVLSGLGGKDVFARRYRADSAALRVEGYRVGAVSSWIAACGVGLPALFLAVVTWIAARMAAQGTIRPGDLVAVYGYVGLLVIPVFQFIEAGESLSRALVAASRIVRFLNLAPDRSTGTGAAPPRPSELHEPRSGVRIAAGEFVALVGARPAEAEAVIERLGGFAPSDATWGGVRLDAIDADELRRRIVVADNDAYLFAGAFREVVGGADDASVLAAVDAAAVRDVVEALPDGLNTRIRGRAANLSGGQRQRVRLVRALLADPEILLAAEPTSAVDAHTEAAMVDGLRRARSGRTTVVTTTSPLVLDRADRVMFLVDGVVVATGTHAELLTGESGYRAVVARTAGEAAEVRR</sequence>
<feature type="transmembrane region" description="Helical" evidence="5">
    <location>
        <begin position="263"/>
        <end position="284"/>
    </location>
</feature>
<proteinExistence type="predicted"/>
<evidence type="ECO:0000256" key="4">
    <source>
        <dbReference type="ARBA" id="ARBA00023136"/>
    </source>
</evidence>
<dbReference type="GO" id="GO:0005524">
    <property type="term" value="F:ATP binding"/>
    <property type="evidence" value="ECO:0007669"/>
    <property type="project" value="InterPro"/>
</dbReference>
<feature type="transmembrane region" description="Helical" evidence="5">
    <location>
        <begin position="81"/>
        <end position="98"/>
    </location>
</feature>
<dbReference type="PROSITE" id="PS00211">
    <property type="entry name" value="ABC_TRANSPORTER_1"/>
    <property type="match status" value="1"/>
</dbReference>
<dbReference type="InterPro" id="IPR003439">
    <property type="entry name" value="ABC_transporter-like_ATP-bd"/>
</dbReference>
<reference evidence="8" key="1">
    <citation type="submission" date="2021-01" db="EMBL/GenBank/DDBJ databases">
        <title>Whole genome shotgun sequence of Rugosimonospora africana NBRC 104875.</title>
        <authorList>
            <person name="Komaki H."/>
            <person name="Tamura T."/>
        </authorList>
    </citation>
    <scope>NUCLEOTIDE SEQUENCE</scope>
    <source>
        <strain evidence="8">NBRC 104875</strain>
    </source>
</reference>
<keyword evidence="3 5" id="KW-1133">Transmembrane helix</keyword>
<dbReference type="InterPro" id="IPR027417">
    <property type="entry name" value="P-loop_NTPase"/>
</dbReference>
<evidence type="ECO:0000313" key="8">
    <source>
        <dbReference type="EMBL" id="GIH18541.1"/>
    </source>
</evidence>
<dbReference type="GO" id="GO:0005886">
    <property type="term" value="C:plasma membrane"/>
    <property type="evidence" value="ECO:0007669"/>
    <property type="project" value="UniProtKB-SubCell"/>
</dbReference>